<feature type="compositionally biased region" description="Basic residues" evidence="1">
    <location>
        <begin position="95"/>
        <end position="106"/>
    </location>
</feature>
<dbReference type="PANTHER" id="PTHR47331:SF5">
    <property type="entry name" value="RIBONUCLEASE H"/>
    <property type="match status" value="1"/>
</dbReference>
<reference evidence="3 4" key="1">
    <citation type="submission" date="2025-05" db="UniProtKB">
        <authorList>
            <consortium name="RefSeq"/>
        </authorList>
    </citation>
    <scope>IDENTIFICATION</scope>
</reference>
<dbReference type="Proteomes" id="UP001652628">
    <property type="component" value="Unplaced"/>
</dbReference>
<feature type="compositionally biased region" description="Basic and acidic residues" evidence="1">
    <location>
        <begin position="65"/>
        <end position="77"/>
    </location>
</feature>
<evidence type="ECO:0000313" key="2">
    <source>
        <dbReference type="Proteomes" id="UP001652628"/>
    </source>
</evidence>
<proteinExistence type="predicted"/>
<dbReference type="GeneID" id="139355132"/>
<evidence type="ECO:0000256" key="1">
    <source>
        <dbReference type="SAM" id="MobiDB-lite"/>
    </source>
</evidence>
<name>A0ABM4U042_DROSZ</name>
<sequence>MAPRPRCAQALDSRRTRGTQSYRCRVCRGIHPLRKCQRFLKLSAEKRLRSVLINKYCANCLAHEHSTGSCRSGDRRRTCNRNRHTRLHMHDLFSRKKSGSKQKSRSKQQPASPQRSRRQDPPTRQTPAPPPRSASSTPDPSLAALLQRHSVNVLPTAGVIVETGEKTFDTAALIDPCTPTSSIDASLATAFRLPTTNVGDESICTATIRSKVDEAIKLEVVLKIEPNVRIRTPIRALTESVVQKFKELPLADERFHRPATISLILGADVYPKVIQPGFHMVDEGLPVDQKTVFGWIVSGGCTQA</sequence>
<accession>A0ABM4U042</accession>
<keyword evidence="2" id="KW-1185">Reference proteome</keyword>
<feature type="compositionally biased region" description="Basic residues" evidence="1">
    <location>
        <begin position="78"/>
        <end position="87"/>
    </location>
</feature>
<evidence type="ECO:0000313" key="4">
    <source>
        <dbReference type="RefSeq" id="XP_070855571.1"/>
    </source>
</evidence>
<organism evidence="2 3">
    <name type="scientific">Drosophila suzukii</name>
    <name type="common">Spotted-wing drosophila fruit fly</name>
    <dbReference type="NCBI Taxonomy" id="28584"/>
    <lineage>
        <taxon>Eukaryota</taxon>
        <taxon>Metazoa</taxon>
        <taxon>Ecdysozoa</taxon>
        <taxon>Arthropoda</taxon>
        <taxon>Hexapoda</taxon>
        <taxon>Insecta</taxon>
        <taxon>Pterygota</taxon>
        <taxon>Neoptera</taxon>
        <taxon>Endopterygota</taxon>
        <taxon>Diptera</taxon>
        <taxon>Brachycera</taxon>
        <taxon>Muscomorpha</taxon>
        <taxon>Ephydroidea</taxon>
        <taxon>Drosophilidae</taxon>
        <taxon>Drosophila</taxon>
        <taxon>Sophophora</taxon>
    </lineage>
</organism>
<dbReference type="RefSeq" id="XP_070855572.1">
    <property type="nucleotide sequence ID" value="XM_070999471.1"/>
</dbReference>
<evidence type="ECO:0008006" key="6">
    <source>
        <dbReference type="Google" id="ProtNLM"/>
    </source>
</evidence>
<feature type="region of interest" description="Disordered" evidence="1">
    <location>
        <begin position="65"/>
        <end position="140"/>
    </location>
</feature>
<protein>
    <recommendedName>
        <fullName evidence="6">Peptidase aspartic putative domain-containing protein</fullName>
    </recommendedName>
</protein>
<dbReference type="RefSeq" id="XP_070855571.1">
    <property type="nucleotide sequence ID" value="XM_070999470.1"/>
</dbReference>
<dbReference type="PANTHER" id="PTHR47331">
    <property type="entry name" value="PHD-TYPE DOMAIN-CONTAINING PROTEIN"/>
    <property type="match status" value="1"/>
</dbReference>
<dbReference type="RefSeq" id="XP_070855570.1">
    <property type="nucleotide sequence ID" value="XM_070999469.1"/>
</dbReference>
<gene>
    <name evidence="3 4 5" type="primary">LOC139355132</name>
</gene>
<evidence type="ECO:0000313" key="3">
    <source>
        <dbReference type="RefSeq" id="XP_070855570.1"/>
    </source>
</evidence>
<evidence type="ECO:0000313" key="5">
    <source>
        <dbReference type="RefSeq" id="XP_070855572.1"/>
    </source>
</evidence>